<dbReference type="Pfam" id="PF00672">
    <property type="entry name" value="HAMP"/>
    <property type="match status" value="1"/>
</dbReference>
<protein>
    <submittedName>
        <fullName evidence="5">EAL domain-containing protein</fullName>
    </submittedName>
</protein>
<dbReference type="InterPro" id="IPR043128">
    <property type="entry name" value="Rev_trsase/Diguanyl_cyclase"/>
</dbReference>
<dbReference type="InterPro" id="IPR035919">
    <property type="entry name" value="EAL_sf"/>
</dbReference>
<comment type="caution">
    <text evidence="5">The sequence shown here is derived from an EMBL/GenBank/DDBJ whole genome shotgun (WGS) entry which is preliminary data.</text>
</comment>
<dbReference type="SUPFAM" id="SSF158472">
    <property type="entry name" value="HAMP domain-like"/>
    <property type="match status" value="1"/>
</dbReference>
<dbReference type="PROSITE" id="PS50887">
    <property type="entry name" value="GGDEF"/>
    <property type="match status" value="1"/>
</dbReference>
<dbReference type="Pfam" id="PF00563">
    <property type="entry name" value="EAL"/>
    <property type="match status" value="1"/>
</dbReference>
<organism evidence="5 6">
    <name type="scientific">Tepidiphilus baoligensis</name>
    <dbReference type="NCBI Taxonomy" id="2698687"/>
    <lineage>
        <taxon>Bacteria</taxon>
        <taxon>Pseudomonadati</taxon>
        <taxon>Pseudomonadota</taxon>
        <taxon>Hydrogenophilia</taxon>
        <taxon>Hydrogenophilales</taxon>
        <taxon>Hydrogenophilaceae</taxon>
        <taxon>Tepidiphilus</taxon>
    </lineage>
</organism>
<sequence length="703" mass="78162">MTRPRFGLIARIAWLVLAIEALAFGALTAVYLDRSRTIMERRIEAQLQRVGRMLQEENLPLNAVATPCLMSDLIGLEYQGGFVLGGNGRVIVASDPFLLGKKAEEVPGFDPSWLNDAARPPIEASFTSERLTAVLRLRGPQTPIPLYTVVLDFDTAELRAAKREVIAWGTALSLAFLLFTSLAIVFVAHRLITRRVQRTLRALAQIEEGALETRIPITYADELGDLQQGINSMTEKLAAYIAEQKRAQARIRQLAFYDQLTGLPNRIAALEHLREILLSCPQEYGALLLVDLDDFKTLNDTLGHEAGDELLRQIAERLRVEFESQGLIARAGGDEFLVILSRLGATEEQAKQRVEVVFSRLRESLALPCRIDHASVRTTASAGGALFHDGDPGLEELLKRADVAMYHAKASGRDRLCFFDEEMARAVRRRAELERDLVKAVETGQFVLYYQLQVRGPSWPVGAEALIRWPHPERGLISPAEFIPLAEETGLIVPLGWWILENACRQLVAWERKAETAGLTLSVNVSARQFYQPDFVERVLEILEKTEADPRRLKLELTESTLASDLGGIIDKMRVLKQRGIGFALDDFGTGYSSLGYLKRLPLDELKIDQSFVRDVLTDPNDAAIARTIVALAESLGLQVIAEGVETPEQWKFLAELGCPAYQGYYFARPLPIEQFEETLRQMLAPASSDGQGTVKFEAGGGT</sequence>
<dbReference type="InterPro" id="IPR029787">
    <property type="entry name" value="Nucleotide_cyclase"/>
</dbReference>
<keyword evidence="1" id="KW-0812">Transmembrane</keyword>
<evidence type="ECO:0000259" key="3">
    <source>
        <dbReference type="PROSITE" id="PS50885"/>
    </source>
</evidence>
<dbReference type="PROSITE" id="PS50885">
    <property type="entry name" value="HAMP"/>
    <property type="match status" value="1"/>
</dbReference>
<dbReference type="CDD" id="cd01949">
    <property type="entry name" value="GGDEF"/>
    <property type="match status" value="1"/>
</dbReference>
<keyword evidence="1" id="KW-0472">Membrane</keyword>
<dbReference type="RefSeq" id="WP_169115134.1">
    <property type="nucleotide sequence ID" value="NZ_JAAAUB010000002.1"/>
</dbReference>
<gene>
    <name evidence="5" type="ORF">GV368_02230</name>
</gene>
<feature type="transmembrane region" description="Helical" evidence="1">
    <location>
        <begin position="165"/>
        <end position="188"/>
    </location>
</feature>
<dbReference type="SUPFAM" id="SSF141868">
    <property type="entry name" value="EAL domain-like"/>
    <property type="match status" value="1"/>
</dbReference>
<feature type="domain" description="EAL" evidence="2">
    <location>
        <begin position="430"/>
        <end position="684"/>
    </location>
</feature>
<dbReference type="PROSITE" id="PS50883">
    <property type="entry name" value="EAL"/>
    <property type="match status" value="1"/>
</dbReference>
<evidence type="ECO:0000313" key="5">
    <source>
        <dbReference type="EMBL" id="NMH15946.1"/>
    </source>
</evidence>
<dbReference type="InterPro" id="IPR000160">
    <property type="entry name" value="GGDEF_dom"/>
</dbReference>
<feature type="transmembrane region" description="Helical" evidence="1">
    <location>
        <begin position="12"/>
        <end position="32"/>
    </location>
</feature>
<name>A0ABX1QKY9_9PROT</name>
<keyword evidence="6" id="KW-1185">Reference proteome</keyword>
<proteinExistence type="predicted"/>
<dbReference type="CDD" id="cd06225">
    <property type="entry name" value="HAMP"/>
    <property type="match status" value="1"/>
</dbReference>
<reference evidence="5 6" key="1">
    <citation type="journal article" date="2020" name="Curr. Microbiol.">
        <title>Tepidiphilus baoligensis sp. nov., a Novel Bacterium of the Family Hydrogenophilaceae Isolated from an Oil Reservoir.</title>
        <authorList>
            <person name="Zhang X."/>
            <person name="Wang G."/>
            <person name="Ma X."/>
            <person name="Yu J."/>
            <person name="You J."/>
            <person name="Xue Y."/>
            <person name="Ma Y."/>
        </authorList>
    </citation>
    <scope>NUCLEOTIDE SEQUENCE [LARGE SCALE GENOMIC DNA]</scope>
    <source>
        <strain evidence="5 6">B18-69</strain>
    </source>
</reference>
<dbReference type="Pfam" id="PF00990">
    <property type="entry name" value="GGDEF"/>
    <property type="match status" value="1"/>
</dbReference>
<dbReference type="SMART" id="SM00267">
    <property type="entry name" value="GGDEF"/>
    <property type="match status" value="1"/>
</dbReference>
<evidence type="ECO:0000259" key="2">
    <source>
        <dbReference type="PROSITE" id="PS50883"/>
    </source>
</evidence>
<dbReference type="SUPFAM" id="SSF55073">
    <property type="entry name" value="Nucleotide cyclase"/>
    <property type="match status" value="1"/>
</dbReference>
<dbReference type="SMART" id="SM00304">
    <property type="entry name" value="HAMP"/>
    <property type="match status" value="1"/>
</dbReference>
<dbReference type="Gene3D" id="3.30.70.270">
    <property type="match status" value="1"/>
</dbReference>
<dbReference type="PANTHER" id="PTHR33121">
    <property type="entry name" value="CYCLIC DI-GMP PHOSPHODIESTERASE PDEF"/>
    <property type="match status" value="1"/>
</dbReference>
<feature type="domain" description="HAMP" evidence="3">
    <location>
        <begin position="190"/>
        <end position="242"/>
    </location>
</feature>
<dbReference type="InterPro" id="IPR003660">
    <property type="entry name" value="HAMP_dom"/>
</dbReference>
<dbReference type="SMART" id="SM00052">
    <property type="entry name" value="EAL"/>
    <property type="match status" value="1"/>
</dbReference>
<dbReference type="Gene3D" id="3.20.20.450">
    <property type="entry name" value="EAL domain"/>
    <property type="match status" value="1"/>
</dbReference>
<dbReference type="InterPro" id="IPR001633">
    <property type="entry name" value="EAL_dom"/>
</dbReference>
<dbReference type="EMBL" id="JAAAUB010000002">
    <property type="protein sequence ID" value="NMH15946.1"/>
    <property type="molecule type" value="Genomic_DNA"/>
</dbReference>
<keyword evidence="1" id="KW-1133">Transmembrane helix</keyword>
<evidence type="ECO:0000256" key="1">
    <source>
        <dbReference type="SAM" id="Phobius"/>
    </source>
</evidence>
<evidence type="ECO:0000259" key="4">
    <source>
        <dbReference type="PROSITE" id="PS50887"/>
    </source>
</evidence>
<dbReference type="PANTHER" id="PTHR33121:SF70">
    <property type="entry name" value="SIGNALING PROTEIN YKOW"/>
    <property type="match status" value="1"/>
</dbReference>
<accession>A0ABX1QKY9</accession>
<evidence type="ECO:0000313" key="6">
    <source>
        <dbReference type="Proteomes" id="UP000669605"/>
    </source>
</evidence>
<feature type="domain" description="GGDEF" evidence="4">
    <location>
        <begin position="283"/>
        <end position="421"/>
    </location>
</feature>
<dbReference type="Gene3D" id="6.10.340.10">
    <property type="match status" value="1"/>
</dbReference>
<dbReference type="CDD" id="cd01948">
    <property type="entry name" value="EAL"/>
    <property type="match status" value="1"/>
</dbReference>
<dbReference type="InterPro" id="IPR050706">
    <property type="entry name" value="Cyclic-di-GMP_PDE-like"/>
</dbReference>
<dbReference type="Proteomes" id="UP000669605">
    <property type="component" value="Unassembled WGS sequence"/>
</dbReference>
<dbReference type="NCBIfam" id="TIGR00254">
    <property type="entry name" value="GGDEF"/>
    <property type="match status" value="1"/>
</dbReference>